<dbReference type="SMART" id="SM00965">
    <property type="entry name" value="STN"/>
    <property type="match status" value="1"/>
</dbReference>
<keyword evidence="6 7" id="KW-0998">Cell outer membrane</keyword>
<organism evidence="10 11">
    <name type="scientific">Pseudomonas fluvialis</name>
    <dbReference type="NCBI Taxonomy" id="1793966"/>
    <lineage>
        <taxon>Bacteria</taxon>
        <taxon>Pseudomonadati</taxon>
        <taxon>Pseudomonadota</taxon>
        <taxon>Gammaproteobacteria</taxon>
        <taxon>Pseudomonadales</taxon>
        <taxon>Pseudomonadaceae</taxon>
        <taxon>Pseudomonas</taxon>
    </lineage>
</organism>
<comment type="caution">
    <text evidence="10">The sequence shown here is derived from an EMBL/GenBank/DDBJ whole genome shotgun (WGS) entry which is preliminary data.</text>
</comment>
<evidence type="ECO:0000256" key="4">
    <source>
        <dbReference type="ARBA" id="ARBA00022692"/>
    </source>
</evidence>
<feature type="signal peptide" evidence="8">
    <location>
        <begin position="1"/>
        <end position="37"/>
    </location>
</feature>
<proteinExistence type="inferred from homology"/>
<keyword evidence="2 7" id="KW-0813">Transport</keyword>
<evidence type="ECO:0000313" key="10">
    <source>
        <dbReference type="EMBL" id="GGH90406.1"/>
    </source>
</evidence>
<gene>
    <name evidence="10" type="ORF">GCM10007363_07840</name>
</gene>
<dbReference type="Proteomes" id="UP000655550">
    <property type="component" value="Unassembled WGS sequence"/>
</dbReference>
<comment type="subcellular location">
    <subcellularLocation>
        <location evidence="1 7">Cell outer membrane</location>
        <topology evidence="1 7">Multi-pass membrane protein</topology>
    </subcellularLocation>
</comment>
<evidence type="ECO:0000256" key="7">
    <source>
        <dbReference type="PROSITE-ProRule" id="PRU01360"/>
    </source>
</evidence>
<evidence type="ECO:0000256" key="6">
    <source>
        <dbReference type="ARBA" id="ARBA00023237"/>
    </source>
</evidence>
<dbReference type="InterPro" id="IPR039426">
    <property type="entry name" value="TonB-dep_rcpt-like"/>
</dbReference>
<dbReference type="Pfam" id="PF07660">
    <property type="entry name" value="STN"/>
    <property type="match status" value="1"/>
</dbReference>
<dbReference type="InterPro" id="IPR036942">
    <property type="entry name" value="Beta-barrel_TonB_sf"/>
</dbReference>
<dbReference type="InterPro" id="IPR011662">
    <property type="entry name" value="Secretin/TonB_short_N"/>
</dbReference>
<keyword evidence="8" id="KW-0732">Signal</keyword>
<feature type="domain" description="Secretin/TonB short N-terminal" evidence="9">
    <location>
        <begin position="73"/>
        <end position="124"/>
    </location>
</feature>
<name>A0ABQ2AEX4_9PSED</name>
<keyword evidence="5 7" id="KW-0472">Membrane</keyword>
<dbReference type="EMBL" id="BMDE01000002">
    <property type="protein sequence ID" value="GGH90406.1"/>
    <property type="molecule type" value="Genomic_DNA"/>
</dbReference>
<evidence type="ECO:0000256" key="1">
    <source>
        <dbReference type="ARBA" id="ARBA00004571"/>
    </source>
</evidence>
<comment type="similarity">
    <text evidence="7">Belongs to the TonB-dependent receptor family.</text>
</comment>
<accession>A0ABQ2AEX4</accession>
<protein>
    <submittedName>
        <fullName evidence="10">TonB-dependent receptor</fullName>
    </submittedName>
</protein>
<evidence type="ECO:0000259" key="9">
    <source>
        <dbReference type="SMART" id="SM00965"/>
    </source>
</evidence>
<evidence type="ECO:0000313" key="11">
    <source>
        <dbReference type="Proteomes" id="UP000655550"/>
    </source>
</evidence>
<keyword evidence="11" id="KW-1185">Reference proteome</keyword>
<dbReference type="SUPFAM" id="SSF56935">
    <property type="entry name" value="Porins"/>
    <property type="match status" value="1"/>
</dbReference>
<evidence type="ECO:0000256" key="8">
    <source>
        <dbReference type="SAM" id="SignalP"/>
    </source>
</evidence>
<feature type="chain" id="PRO_5047007508" evidence="8">
    <location>
        <begin position="38"/>
        <end position="946"/>
    </location>
</feature>
<keyword evidence="4 7" id="KW-0812">Transmembrane</keyword>
<dbReference type="Gene3D" id="3.55.50.30">
    <property type="match status" value="1"/>
</dbReference>
<evidence type="ECO:0000256" key="5">
    <source>
        <dbReference type="ARBA" id="ARBA00023136"/>
    </source>
</evidence>
<sequence length="946" mass="106328">MPGDEIMRTTLRRPHWSTLATPGLLALLLGQALPSQAATLDKGHAVAQQQHHFDIPSQALDTALLRFAEQAGLQVSVDSQLLRTRHSPALHGRYSVAQALQQLLAGTGLSWRVIADNALLVQAPASEQAGKVQLDSTLIRSERIDYQGETRFDSAHIRALPAGNGDLTSLLKSHPNVQFDNRQQSSKTPGEISPANISINGAQFYQNAFVVDGLNMNNDIDPAQEETPYRLFAVPGRSQGLALDSDLLDELKVYDSNVPAAYGGFNGGVVEASTRRPSKELHGRLSWQTTRSSWTNYHIDPSQAESFANSSSYNEQPEFDKQILRGTLEGHLHEDFGLLANFSRKRSEMPLSFYSAHLVDTFGFREEQQSRSIDNYFVKGVWQANERLLLESSLTYAPEENHYFRSNIANSGIDIRSGGTQFNLKGSWQGDQARIVQTLGWSELELSRDPDSDDYMTWHKSQSKNWGTSNLTLEGEFGDIEQQQRTWQYKLDVEWQPVTLWGSQHSVQSGLELNQQHVYYERLSESSTYTTPRRTSTCTNSRGQTDNVACSLGTTTTSTPATNGWPGQFLTRRTRYATGEFAFDTTSLGLYLQDDIQLGRLNLRPGIRLDDDSYMDQTTLAPRLAMQYDLLGNRQTLLQAGANRYYGRNIAAWRLQEGRNRLRYNNEVRNSLEDDWSVGSQALNQVRFNQLDIAYDDELMLGLLQQWQGLEFGVKYVRRKGRDQVIQVSGNALGQPADDPTLANNYTTYTNGGSSETDIYTLTVTPLQAYAWLGASHSGQLALDWTDRQASAPSYFDDSDAYLENPVIQYQGNFIRYADRPADNYNRPWTARLTTVSELSALNLTLSNFLRYRAGYSKIGATGQKVDYQGERVDVWDEVQYAAALTWDLRLAWELPTAREQAVFVNVDVFNLTDRVIVADASSVNATATPTYEVGRQYWLEVGYRF</sequence>
<evidence type="ECO:0000256" key="3">
    <source>
        <dbReference type="ARBA" id="ARBA00022452"/>
    </source>
</evidence>
<keyword evidence="10" id="KW-0675">Receptor</keyword>
<evidence type="ECO:0000256" key="2">
    <source>
        <dbReference type="ARBA" id="ARBA00022448"/>
    </source>
</evidence>
<reference evidence="11" key="1">
    <citation type="journal article" date="2019" name="Int. J. Syst. Evol. Microbiol.">
        <title>The Global Catalogue of Microorganisms (GCM) 10K type strain sequencing project: providing services to taxonomists for standard genome sequencing and annotation.</title>
        <authorList>
            <consortium name="The Broad Institute Genomics Platform"/>
            <consortium name="The Broad Institute Genome Sequencing Center for Infectious Disease"/>
            <person name="Wu L."/>
            <person name="Ma J."/>
        </authorList>
    </citation>
    <scope>NUCLEOTIDE SEQUENCE [LARGE SCALE GENOMIC DNA]</scope>
    <source>
        <strain evidence="11">CCM 8778</strain>
    </source>
</reference>
<dbReference type="Gene3D" id="2.40.170.20">
    <property type="entry name" value="TonB-dependent receptor, beta-barrel domain"/>
    <property type="match status" value="1"/>
</dbReference>
<dbReference type="PROSITE" id="PS52016">
    <property type="entry name" value="TONB_DEPENDENT_REC_3"/>
    <property type="match status" value="1"/>
</dbReference>
<keyword evidence="3 7" id="KW-1134">Transmembrane beta strand</keyword>